<keyword evidence="2" id="KW-1185">Reference proteome</keyword>
<evidence type="ECO:0000313" key="1">
    <source>
        <dbReference type="EMBL" id="GBL61452.1"/>
    </source>
</evidence>
<proteinExistence type="predicted"/>
<evidence type="ECO:0000313" key="2">
    <source>
        <dbReference type="Proteomes" id="UP000499080"/>
    </source>
</evidence>
<dbReference type="AlphaFoldDB" id="A0A4Y1ZPX1"/>
<dbReference type="Proteomes" id="UP000499080">
    <property type="component" value="Unassembled WGS sequence"/>
</dbReference>
<gene>
    <name evidence="1" type="ORF">AVEN_182439_1</name>
</gene>
<name>A0A4Y1ZPX1_ARAVE</name>
<organism evidence="1 2">
    <name type="scientific">Araneus ventricosus</name>
    <name type="common">Orbweaver spider</name>
    <name type="synonym">Epeira ventricosa</name>
    <dbReference type="NCBI Taxonomy" id="182803"/>
    <lineage>
        <taxon>Eukaryota</taxon>
        <taxon>Metazoa</taxon>
        <taxon>Ecdysozoa</taxon>
        <taxon>Arthropoda</taxon>
        <taxon>Chelicerata</taxon>
        <taxon>Arachnida</taxon>
        <taxon>Araneae</taxon>
        <taxon>Araneomorphae</taxon>
        <taxon>Entelegynae</taxon>
        <taxon>Araneoidea</taxon>
        <taxon>Araneidae</taxon>
        <taxon>Araneus</taxon>
    </lineage>
</organism>
<sequence length="99" mass="10475">MKKNICPSVFSISVSVSVVILRGRPCSFPFSSKIPPSILLLLASCYSPGSVKKASFHDPHLVWCGHAGVIFCPVGLWAGSWPSVITMSGQVVDSDTVGV</sequence>
<comment type="caution">
    <text evidence="1">The sequence shown here is derived from an EMBL/GenBank/DDBJ whole genome shotgun (WGS) entry which is preliminary data.</text>
</comment>
<accession>A0A4Y1ZPX1</accession>
<protein>
    <submittedName>
        <fullName evidence="1">Uncharacterized protein</fullName>
    </submittedName>
</protein>
<reference evidence="1 2" key="1">
    <citation type="journal article" date="2019" name="Sci. Rep.">
        <title>Orb-weaving spider Araneus ventricosus genome elucidates the spidroin gene catalogue.</title>
        <authorList>
            <person name="Kono N."/>
            <person name="Nakamura H."/>
            <person name="Ohtoshi R."/>
            <person name="Moran D.A.P."/>
            <person name="Shinohara A."/>
            <person name="Yoshida Y."/>
            <person name="Fujiwara M."/>
            <person name="Mori M."/>
            <person name="Tomita M."/>
            <person name="Arakawa K."/>
        </authorList>
    </citation>
    <scope>NUCLEOTIDE SEQUENCE [LARGE SCALE GENOMIC DNA]</scope>
</reference>
<dbReference type="EMBL" id="BGPR01076531">
    <property type="protein sequence ID" value="GBL61452.1"/>
    <property type="molecule type" value="Genomic_DNA"/>
</dbReference>